<evidence type="ECO:0000256" key="5">
    <source>
        <dbReference type="ARBA" id="ARBA00023136"/>
    </source>
</evidence>
<comment type="subcellular location">
    <subcellularLocation>
        <location evidence="1">Membrane</location>
        <topology evidence="1">Single-pass type IV membrane protein</topology>
    </subcellularLocation>
</comment>
<accession>A0AAD2E1P1</accession>
<dbReference type="Proteomes" id="UP000834106">
    <property type="component" value="Chromosome 11"/>
</dbReference>
<name>A0AAD2E1P1_9LAMI</name>
<evidence type="ECO:0000256" key="6">
    <source>
        <dbReference type="SAM" id="Phobius"/>
    </source>
</evidence>
<dbReference type="Gene3D" id="2.60.40.10">
    <property type="entry name" value="Immunoglobulins"/>
    <property type="match status" value="1"/>
</dbReference>
<dbReference type="PROSITE" id="PS50202">
    <property type="entry name" value="MSP"/>
    <property type="match status" value="1"/>
</dbReference>
<dbReference type="InterPro" id="IPR000535">
    <property type="entry name" value="MSP_dom"/>
</dbReference>
<evidence type="ECO:0000256" key="2">
    <source>
        <dbReference type="ARBA" id="ARBA00008932"/>
    </source>
</evidence>
<dbReference type="SUPFAM" id="SSF49354">
    <property type="entry name" value="PapD-like"/>
    <property type="match status" value="1"/>
</dbReference>
<evidence type="ECO:0000313" key="9">
    <source>
        <dbReference type="Proteomes" id="UP000834106"/>
    </source>
</evidence>
<protein>
    <recommendedName>
        <fullName evidence="7">MSP domain-containing protein</fullName>
    </recommendedName>
</protein>
<sequence length="220" mass="24844">MSTEKLLTIEPQVLSFPFELHQLASCSIRLSNNTQSHVAYKVMATSRGKYDVKHNVGTVLPRSTLDITVTMQRQTEAPPTMKCTDKFLIQSAVASPEATIDDIRRLFMTARHRIQKCKLEVVYILPPQVPPAVPDGLVTAGHDRNGNNGGSVILRWIIIGLFGLIIWYLIQMAMPLIWSVVIFMMMLVMKMVNKMASDSIEDWIVKALCYAFGYLFLGRR</sequence>
<dbReference type="InterPro" id="IPR016763">
    <property type="entry name" value="VAP"/>
</dbReference>
<feature type="domain" description="MSP" evidence="7">
    <location>
        <begin position="6"/>
        <end position="124"/>
    </location>
</feature>
<feature type="transmembrane region" description="Helical" evidence="6">
    <location>
        <begin position="176"/>
        <end position="193"/>
    </location>
</feature>
<dbReference type="PANTHER" id="PTHR10809:SF6">
    <property type="entry name" value="AT11025P-RELATED"/>
    <property type="match status" value="1"/>
</dbReference>
<proteinExistence type="inferred from homology"/>
<gene>
    <name evidence="8" type="ORF">FPE_LOCUS18980</name>
</gene>
<dbReference type="Pfam" id="PF00635">
    <property type="entry name" value="Motile_Sperm"/>
    <property type="match status" value="1"/>
</dbReference>
<comment type="similarity">
    <text evidence="2">Belongs to the VAMP-associated protein (VAP) (TC 9.B.17) family.</text>
</comment>
<keyword evidence="3 6" id="KW-0812">Transmembrane</keyword>
<organism evidence="8 9">
    <name type="scientific">Fraxinus pennsylvanica</name>
    <dbReference type="NCBI Taxonomy" id="56036"/>
    <lineage>
        <taxon>Eukaryota</taxon>
        <taxon>Viridiplantae</taxon>
        <taxon>Streptophyta</taxon>
        <taxon>Embryophyta</taxon>
        <taxon>Tracheophyta</taxon>
        <taxon>Spermatophyta</taxon>
        <taxon>Magnoliopsida</taxon>
        <taxon>eudicotyledons</taxon>
        <taxon>Gunneridae</taxon>
        <taxon>Pentapetalae</taxon>
        <taxon>asterids</taxon>
        <taxon>lamiids</taxon>
        <taxon>Lamiales</taxon>
        <taxon>Oleaceae</taxon>
        <taxon>Oleeae</taxon>
        <taxon>Fraxinus</taxon>
    </lineage>
</organism>
<dbReference type="AlphaFoldDB" id="A0AAD2E1P1"/>
<keyword evidence="4 6" id="KW-1133">Transmembrane helix</keyword>
<dbReference type="GO" id="GO:0005886">
    <property type="term" value="C:plasma membrane"/>
    <property type="evidence" value="ECO:0007669"/>
    <property type="project" value="TreeGrafter"/>
</dbReference>
<keyword evidence="9" id="KW-1185">Reference proteome</keyword>
<evidence type="ECO:0000256" key="4">
    <source>
        <dbReference type="ARBA" id="ARBA00022989"/>
    </source>
</evidence>
<dbReference type="GO" id="GO:0061817">
    <property type="term" value="P:endoplasmic reticulum-plasma membrane tethering"/>
    <property type="evidence" value="ECO:0007669"/>
    <property type="project" value="TreeGrafter"/>
</dbReference>
<keyword evidence="5 6" id="KW-0472">Membrane</keyword>
<reference evidence="8" key="1">
    <citation type="submission" date="2023-05" db="EMBL/GenBank/DDBJ databases">
        <authorList>
            <person name="Huff M."/>
        </authorList>
    </citation>
    <scope>NUCLEOTIDE SEQUENCE</scope>
</reference>
<evidence type="ECO:0000256" key="3">
    <source>
        <dbReference type="ARBA" id="ARBA00022692"/>
    </source>
</evidence>
<evidence type="ECO:0000259" key="7">
    <source>
        <dbReference type="PROSITE" id="PS50202"/>
    </source>
</evidence>
<dbReference type="GO" id="GO:0090158">
    <property type="term" value="P:endoplasmic reticulum membrane organization"/>
    <property type="evidence" value="ECO:0007669"/>
    <property type="project" value="TreeGrafter"/>
</dbReference>
<dbReference type="EMBL" id="OU503046">
    <property type="protein sequence ID" value="CAI9771550.1"/>
    <property type="molecule type" value="Genomic_DNA"/>
</dbReference>
<dbReference type="PANTHER" id="PTHR10809">
    <property type="entry name" value="VESICLE-ASSOCIATED MEMBRANE PROTEIN-ASSOCIATED PROTEIN"/>
    <property type="match status" value="1"/>
</dbReference>
<dbReference type="InterPro" id="IPR013783">
    <property type="entry name" value="Ig-like_fold"/>
</dbReference>
<evidence type="ECO:0000313" key="8">
    <source>
        <dbReference type="EMBL" id="CAI9771550.1"/>
    </source>
</evidence>
<evidence type="ECO:0000256" key="1">
    <source>
        <dbReference type="ARBA" id="ARBA00004211"/>
    </source>
</evidence>
<dbReference type="GO" id="GO:0005789">
    <property type="term" value="C:endoplasmic reticulum membrane"/>
    <property type="evidence" value="ECO:0007669"/>
    <property type="project" value="InterPro"/>
</dbReference>
<dbReference type="InterPro" id="IPR008962">
    <property type="entry name" value="PapD-like_sf"/>
</dbReference>